<name>A0A9N9IFH0_9GLOM</name>
<comment type="caution">
    <text evidence="1">The sequence shown here is derived from an EMBL/GenBank/DDBJ whole genome shotgun (WGS) entry which is preliminary data.</text>
</comment>
<evidence type="ECO:0000313" key="2">
    <source>
        <dbReference type="Proteomes" id="UP000789396"/>
    </source>
</evidence>
<dbReference type="EMBL" id="CAJVPZ010028662">
    <property type="protein sequence ID" value="CAG8732011.1"/>
    <property type="molecule type" value="Genomic_DNA"/>
</dbReference>
<evidence type="ECO:0000313" key="1">
    <source>
        <dbReference type="EMBL" id="CAG8732011.1"/>
    </source>
</evidence>
<dbReference type="OrthoDB" id="2459726at2759"/>
<keyword evidence="2" id="KW-1185">Reference proteome</keyword>
<organism evidence="1 2">
    <name type="scientific">Racocetra fulgida</name>
    <dbReference type="NCBI Taxonomy" id="60492"/>
    <lineage>
        <taxon>Eukaryota</taxon>
        <taxon>Fungi</taxon>
        <taxon>Fungi incertae sedis</taxon>
        <taxon>Mucoromycota</taxon>
        <taxon>Glomeromycotina</taxon>
        <taxon>Glomeromycetes</taxon>
        <taxon>Diversisporales</taxon>
        <taxon>Gigasporaceae</taxon>
        <taxon>Racocetra</taxon>
    </lineage>
</organism>
<accession>A0A9N9IFH0</accession>
<reference evidence="1" key="1">
    <citation type="submission" date="2021-06" db="EMBL/GenBank/DDBJ databases">
        <authorList>
            <person name="Kallberg Y."/>
            <person name="Tangrot J."/>
            <person name="Rosling A."/>
        </authorList>
    </citation>
    <scope>NUCLEOTIDE SEQUENCE</scope>
    <source>
        <strain evidence="1">IN212</strain>
    </source>
</reference>
<feature type="non-terminal residue" evidence="1">
    <location>
        <position position="1"/>
    </location>
</feature>
<gene>
    <name evidence="1" type="ORF">RFULGI_LOCUS12211</name>
</gene>
<protein>
    <submittedName>
        <fullName evidence="1">6331_t:CDS:1</fullName>
    </submittedName>
</protein>
<dbReference type="Proteomes" id="UP000789396">
    <property type="component" value="Unassembled WGS sequence"/>
</dbReference>
<proteinExistence type="predicted"/>
<dbReference type="AlphaFoldDB" id="A0A9N9IFH0"/>
<sequence>DNLADKLNPLLTRINYETVKEKCKEALDEIQDFLTTIVVDINNLLDGD</sequence>